<evidence type="ECO:0000313" key="2">
    <source>
        <dbReference type="EMBL" id="GAA3709153.1"/>
    </source>
</evidence>
<dbReference type="Gene3D" id="3.40.50.720">
    <property type="entry name" value="NAD(P)-binding Rossmann-like Domain"/>
    <property type="match status" value="1"/>
</dbReference>
<dbReference type="EMBL" id="BAAAYX010000013">
    <property type="protein sequence ID" value="GAA3709153.1"/>
    <property type="molecule type" value="Genomic_DNA"/>
</dbReference>
<feature type="domain" description="NAD(P)-binding" evidence="1">
    <location>
        <begin position="25"/>
        <end position="207"/>
    </location>
</feature>
<dbReference type="CDD" id="cd05243">
    <property type="entry name" value="SDR_a5"/>
    <property type="match status" value="1"/>
</dbReference>
<comment type="caution">
    <text evidence="2">The sequence shown here is derived from an EMBL/GenBank/DDBJ whole genome shotgun (WGS) entry which is preliminary data.</text>
</comment>
<organism evidence="2 3">
    <name type="scientific">Microlunatus aurantiacus</name>
    <dbReference type="NCBI Taxonomy" id="446786"/>
    <lineage>
        <taxon>Bacteria</taxon>
        <taxon>Bacillati</taxon>
        <taxon>Actinomycetota</taxon>
        <taxon>Actinomycetes</taxon>
        <taxon>Propionibacteriales</taxon>
        <taxon>Propionibacteriaceae</taxon>
        <taxon>Microlunatus</taxon>
    </lineage>
</organism>
<dbReference type="Pfam" id="PF13460">
    <property type="entry name" value="NAD_binding_10"/>
    <property type="match status" value="1"/>
</dbReference>
<dbReference type="InterPro" id="IPR036291">
    <property type="entry name" value="NAD(P)-bd_dom_sf"/>
</dbReference>
<dbReference type="Proteomes" id="UP001500051">
    <property type="component" value="Unassembled WGS sequence"/>
</dbReference>
<keyword evidence="3" id="KW-1185">Reference proteome</keyword>
<dbReference type="PANTHER" id="PTHR15020">
    <property type="entry name" value="FLAVIN REDUCTASE-RELATED"/>
    <property type="match status" value="1"/>
</dbReference>
<dbReference type="SUPFAM" id="SSF51735">
    <property type="entry name" value="NAD(P)-binding Rossmann-fold domains"/>
    <property type="match status" value="1"/>
</dbReference>
<name>A0ABP7DT56_9ACTN</name>
<sequence>MSSETSETVTVQSGERSGRRVFFAGGHGQIALLAQRRLAAEGHRPVGLIRRPEHADDLRAVGAEAVVFDLESQTAAELAEIITGADALVFAAGAGPNSGPGRKMTVDRDGAILLADAAELAGVRRYVVISALEADDFVVGSEEVFQIYLRAKAEADEIVRSRELDWTIVRPGGLTDADATGSVQVADRTGRGQIPRDDVAEVVTRLVVDGTGVRRQFEVISGDTPLREALAAL</sequence>
<evidence type="ECO:0000259" key="1">
    <source>
        <dbReference type="Pfam" id="PF13460"/>
    </source>
</evidence>
<proteinExistence type="predicted"/>
<dbReference type="RefSeq" id="WP_344813126.1">
    <property type="nucleotide sequence ID" value="NZ_BAAAYX010000013.1"/>
</dbReference>
<reference evidence="3" key="1">
    <citation type="journal article" date="2019" name="Int. J. Syst. Evol. Microbiol.">
        <title>The Global Catalogue of Microorganisms (GCM) 10K type strain sequencing project: providing services to taxonomists for standard genome sequencing and annotation.</title>
        <authorList>
            <consortium name="The Broad Institute Genomics Platform"/>
            <consortium name="The Broad Institute Genome Sequencing Center for Infectious Disease"/>
            <person name="Wu L."/>
            <person name="Ma J."/>
        </authorList>
    </citation>
    <scope>NUCLEOTIDE SEQUENCE [LARGE SCALE GENOMIC DNA]</scope>
    <source>
        <strain evidence="3">JCM 16548</strain>
    </source>
</reference>
<gene>
    <name evidence="2" type="ORF">GCM10022204_29250</name>
</gene>
<evidence type="ECO:0000313" key="3">
    <source>
        <dbReference type="Proteomes" id="UP001500051"/>
    </source>
</evidence>
<dbReference type="InterPro" id="IPR016040">
    <property type="entry name" value="NAD(P)-bd_dom"/>
</dbReference>
<protein>
    <submittedName>
        <fullName evidence="2">SDR family oxidoreductase</fullName>
    </submittedName>
</protein>
<dbReference type="PANTHER" id="PTHR15020:SF50">
    <property type="entry name" value="UPF0659 PROTEIN YMR090W"/>
    <property type="match status" value="1"/>
</dbReference>
<accession>A0ABP7DT56</accession>